<dbReference type="GO" id="GO:0007274">
    <property type="term" value="P:neuromuscular synaptic transmission"/>
    <property type="evidence" value="ECO:0007669"/>
    <property type="project" value="TreeGrafter"/>
</dbReference>
<dbReference type="GO" id="GO:0004102">
    <property type="term" value="F:choline O-acetyltransferase activity"/>
    <property type="evidence" value="ECO:0007669"/>
    <property type="project" value="UniProtKB-EC"/>
</dbReference>
<evidence type="ECO:0000256" key="3">
    <source>
        <dbReference type="ARBA" id="ARBA00022979"/>
    </source>
</evidence>
<dbReference type="GO" id="GO:0043005">
    <property type="term" value="C:neuron projection"/>
    <property type="evidence" value="ECO:0007669"/>
    <property type="project" value="TreeGrafter"/>
</dbReference>
<dbReference type="SUPFAM" id="SSF52777">
    <property type="entry name" value="CoA-dependent acyltransferases"/>
    <property type="match status" value="2"/>
</dbReference>
<dbReference type="EC" id="2.3.1.6" evidence="5"/>
<dbReference type="GO" id="GO:0008292">
    <property type="term" value="P:acetylcholine biosynthetic process"/>
    <property type="evidence" value="ECO:0007669"/>
    <property type="project" value="TreeGrafter"/>
</dbReference>
<evidence type="ECO:0000259" key="9">
    <source>
        <dbReference type="Pfam" id="PF00755"/>
    </source>
</evidence>
<evidence type="ECO:0000256" key="5">
    <source>
        <dbReference type="ARBA" id="ARBA00039091"/>
    </source>
</evidence>
<evidence type="ECO:0000313" key="10">
    <source>
        <dbReference type="Proteomes" id="UP000046395"/>
    </source>
</evidence>
<dbReference type="Gene3D" id="3.30.559.10">
    <property type="entry name" value="Chloramphenicol acetyltransferase-like domain"/>
    <property type="match status" value="1"/>
</dbReference>
<dbReference type="STRING" id="70415.A0A5S6QX44"/>
<proteinExistence type="inferred from homology"/>
<accession>A0A5S6QX44</accession>
<reference evidence="11" key="1">
    <citation type="submission" date="2019-12" db="UniProtKB">
        <authorList>
            <consortium name="WormBaseParasite"/>
        </authorList>
    </citation>
    <scope>IDENTIFICATION</scope>
</reference>
<organism evidence="10 11">
    <name type="scientific">Trichuris muris</name>
    <name type="common">Mouse whipworm</name>
    <dbReference type="NCBI Taxonomy" id="70415"/>
    <lineage>
        <taxon>Eukaryota</taxon>
        <taxon>Metazoa</taxon>
        <taxon>Ecdysozoa</taxon>
        <taxon>Nematoda</taxon>
        <taxon>Enoplea</taxon>
        <taxon>Dorylaimia</taxon>
        <taxon>Trichinellida</taxon>
        <taxon>Trichuridae</taxon>
        <taxon>Trichuris</taxon>
    </lineage>
</organism>
<sequence length="565" mass="65054">MREGPELQNELVQLALKEKNWINPFWIKAMYLGNRAPLPVYSNPGFAVPDVTHQTFQDYFTYAASFIQGVFDYKSLIDRRAIAPETSTGRIKPQKLCMSQFWNIFSSYRHPYFCMDIMEIREIPVPSMEEHVTVMYKSMAFFLPVVLNGKIRSQKELAKDLHHITQLADAECDNNNLAVSAITSINRDRAALAYQLLQRDETNKKSLNSIKRCAFVLCLDGTVSGEEMDNPMERRLVHMITGGGPKHALFNRWFDKTFQFVLTSDGCVGVNYEHTAAEGAPMFMLMEHVLDFISSGRELCDTLRETETAAYRIQWRLDDELNAVIKSAMEEARFTEELDLKIFHYTGYGKSYPKSKELSPDAFVQLTLQWTSYRLHGHLLCTYESASMRRFINGRVENLRAATPQVLQWVATMENKNASEEAKRKAFLEAMDHHCKIMFEVLTGYGIDNHLMALKEMAEHKYEKVPDFFSNHQFDSMFNFHLSTSQLPWLKPNCAVGYGPVIEDGYGCAYKVSTESITFFISSMKSCKNTDSSRFRDALKKTLDDMKTFTEAIVRWEHRVLEDGK</sequence>
<evidence type="ECO:0000313" key="11">
    <source>
        <dbReference type="WBParaSite" id="TMUE_3000011467.1"/>
    </source>
</evidence>
<feature type="domain" description="Choline/carnitine acyltransferase" evidence="9">
    <location>
        <begin position="3"/>
        <end position="541"/>
    </location>
</feature>
<dbReference type="InterPro" id="IPR042231">
    <property type="entry name" value="Cho/carn_acyl_trans_2"/>
</dbReference>
<dbReference type="Proteomes" id="UP000046395">
    <property type="component" value="Unassembled WGS sequence"/>
</dbReference>
<dbReference type="InterPro" id="IPR023213">
    <property type="entry name" value="CAT-like_dom_sf"/>
</dbReference>
<dbReference type="Pfam" id="PF00755">
    <property type="entry name" value="Carn_acyltransf"/>
    <property type="match status" value="1"/>
</dbReference>
<evidence type="ECO:0000256" key="1">
    <source>
        <dbReference type="ARBA" id="ARBA00005232"/>
    </source>
</evidence>
<dbReference type="PANTHER" id="PTHR22589:SF14">
    <property type="entry name" value="CHOLINE O-ACETYLTRANSFERASE"/>
    <property type="match status" value="1"/>
</dbReference>
<dbReference type="Gene3D" id="3.30.559.70">
    <property type="entry name" value="Choline/Carnitine o-acyltransferase, domain 2"/>
    <property type="match status" value="1"/>
</dbReference>
<dbReference type="WBParaSite" id="TMUE_3000011467.1">
    <property type="protein sequence ID" value="TMUE_3000011467.1"/>
    <property type="gene ID" value="WBGene00288876"/>
</dbReference>
<keyword evidence="4 8" id="KW-0012">Acyltransferase</keyword>
<protein>
    <recommendedName>
        <fullName evidence="6">Choline O-acetyltransferase</fullName>
        <ecNumber evidence="5">2.3.1.6</ecNumber>
    </recommendedName>
</protein>
<dbReference type="AlphaFoldDB" id="A0A5S6QX44"/>
<dbReference type="GO" id="GO:0005737">
    <property type="term" value="C:cytoplasm"/>
    <property type="evidence" value="ECO:0007669"/>
    <property type="project" value="TreeGrafter"/>
</dbReference>
<keyword evidence="3" id="KW-0530">Neurotransmitter biosynthesis</keyword>
<evidence type="ECO:0000256" key="8">
    <source>
        <dbReference type="RuleBase" id="RU003801"/>
    </source>
</evidence>
<dbReference type="GO" id="GO:0045202">
    <property type="term" value="C:synapse"/>
    <property type="evidence" value="ECO:0007669"/>
    <property type="project" value="GOC"/>
</dbReference>
<dbReference type="PANTHER" id="PTHR22589">
    <property type="entry name" value="CARNITINE O-ACYLTRANSFERASE"/>
    <property type="match status" value="1"/>
</dbReference>
<evidence type="ECO:0000256" key="4">
    <source>
        <dbReference type="ARBA" id="ARBA00023315"/>
    </source>
</evidence>
<keyword evidence="10" id="KW-1185">Reference proteome</keyword>
<evidence type="ECO:0000256" key="7">
    <source>
        <dbReference type="PIRSR" id="PIRSR600542-1"/>
    </source>
</evidence>
<dbReference type="InterPro" id="IPR039551">
    <property type="entry name" value="Cho/carn_acyl_trans"/>
</dbReference>
<dbReference type="PROSITE" id="PS00440">
    <property type="entry name" value="ACYLTRANSF_C_2"/>
    <property type="match status" value="1"/>
</dbReference>
<evidence type="ECO:0000256" key="2">
    <source>
        <dbReference type="ARBA" id="ARBA00022679"/>
    </source>
</evidence>
<keyword evidence="2 8" id="KW-0808">Transferase</keyword>
<comment type="similarity">
    <text evidence="1 8">Belongs to the carnitine/choline acetyltransferase family.</text>
</comment>
<evidence type="ECO:0000256" key="6">
    <source>
        <dbReference type="ARBA" id="ARBA00040495"/>
    </source>
</evidence>
<dbReference type="InterPro" id="IPR000542">
    <property type="entry name" value="Carn_acyl_trans"/>
</dbReference>
<feature type="active site" description="Proton acceptor" evidence="7">
    <location>
        <position position="274"/>
    </location>
</feature>
<name>A0A5S6QX44_TRIMR</name>